<reference evidence="11" key="1">
    <citation type="journal article" date="2024" name="Syst. Appl. Microbiol.">
        <title>First single-strain enrichments of Electrothrix cable bacteria, description of E. aestuarii sp. nov. and E. rattekaaiensis sp. nov., and proposal of a cable bacteria taxonomy following the rules of the SeqCode.</title>
        <authorList>
            <person name="Plum-Jensen L.E."/>
            <person name="Schramm A."/>
            <person name="Marshall I.P.G."/>
        </authorList>
    </citation>
    <scope>NUCLEOTIDE SEQUENCE</scope>
    <source>
        <strain evidence="11">Rat1</strain>
    </source>
</reference>
<gene>
    <name evidence="11" type="ORF">Q3M24_12010</name>
</gene>
<keyword evidence="3" id="KW-0548">Nucleotidyltransferase</keyword>
<dbReference type="PANTHER" id="PTHR34047">
    <property type="entry name" value="NUCLEAR INTRON MATURASE 1, MITOCHONDRIAL-RELATED"/>
    <property type="match status" value="1"/>
</dbReference>
<name>A0AAU8LPC4_9BACT</name>
<dbReference type="AlphaFoldDB" id="A0AAU8LPC4"/>
<evidence type="ECO:0000256" key="9">
    <source>
        <dbReference type="ARBA" id="ARBA00048173"/>
    </source>
</evidence>
<keyword evidence="7" id="KW-0051">Antiviral defense</keyword>
<proteinExistence type="inferred from homology"/>
<evidence type="ECO:0000256" key="4">
    <source>
        <dbReference type="ARBA" id="ARBA00022723"/>
    </source>
</evidence>
<keyword evidence="4" id="KW-0479">Metal-binding</keyword>
<dbReference type="GO" id="GO:0003723">
    <property type="term" value="F:RNA binding"/>
    <property type="evidence" value="ECO:0007669"/>
    <property type="project" value="InterPro"/>
</dbReference>
<dbReference type="InterPro" id="IPR000123">
    <property type="entry name" value="Reverse_transcriptase_msDNA"/>
</dbReference>
<evidence type="ECO:0000256" key="6">
    <source>
        <dbReference type="ARBA" id="ARBA00022918"/>
    </source>
</evidence>
<evidence type="ECO:0000313" key="11">
    <source>
        <dbReference type="EMBL" id="XCN71045.1"/>
    </source>
</evidence>
<dbReference type="GO" id="GO:0051607">
    <property type="term" value="P:defense response to virus"/>
    <property type="evidence" value="ECO:0007669"/>
    <property type="project" value="UniProtKB-KW"/>
</dbReference>
<comment type="similarity">
    <text evidence="8">Belongs to the bacterial reverse transcriptase family.</text>
</comment>
<dbReference type="Gene3D" id="3.30.950.30">
    <property type="entry name" value="Schlafen, AAA domain"/>
    <property type="match status" value="1"/>
</dbReference>
<organism evidence="11">
    <name type="scientific">Candidatus Electrothrix aestuarii</name>
    <dbReference type="NCBI Taxonomy" id="3062594"/>
    <lineage>
        <taxon>Bacteria</taxon>
        <taxon>Pseudomonadati</taxon>
        <taxon>Thermodesulfobacteriota</taxon>
        <taxon>Desulfobulbia</taxon>
        <taxon>Desulfobulbales</taxon>
        <taxon>Desulfobulbaceae</taxon>
        <taxon>Candidatus Electrothrix</taxon>
    </lineage>
</organism>
<dbReference type="EC" id="2.7.7.49" evidence="1"/>
<evidence type="ECO:0000259" key="10">
    <source>
        <dbReference type="PROSITE" id="PS50878"/>
    </source>
</evidence>
<evidence type="ECO:0000256" key="2">
    <source>
        <dbReference type="ARBA" id="ARBA00022679"/>
    </source>
</evidence>
<dbReference type="Pfam" id="PF00078">
    <property type="entry name" value="RVT_1"/>
    <property type="match status" value="1"/>
</dbReference>
<dbReference type="EMBL" id="CP159373">
    <property type="protein sequence ID" value="XCN71045.1"/>
    <property type="molecule type" value="Genomic_DNA"/>
</dbReference>
<dbReference type="GO" id="GO:0046872">
    <property type="term" value="F:metal ion binding"/>
    <property type="evidence" value="ECO:0007669"/>
    <property type="project" value="UniProtKB-KW"/>
</dbReference>
<dbReference type="PROSITE" id="PS50878">
    <property type="entry name" value="RT_POL"/>
    <property type="match status" value="1"/>
</dbReference>
<dbReference type="InterPro" id="IPR051083">
    <property type="entry name" value="GrpII_Intron_Splice-Mob/Def"/>
</dbReference>
<dbReference type="GO" id="GO:0003964">
    <property type="term" value="F:RNA-directed DNA polymerase activity"/>
    <property type="evidence" value="ECO:0007669"/>
    <property type="project" value="UniProtKB-KW"/>
</dbReference>
<dbReference type="InterPro" id="IPR038461">
    <property type="entry name" value="Schlafen_AlbA_2_dom_sf"/>
</dbReference>
<dbReference type="CDD" id="cd03487">
    <property type="entry name" value="RT_Bac_retron_II"/>
    <property type="match status" value="1"/>
</dbReference>
<keyword evidence="5" id="KW-0460">Magnesium</keyword>
<evidence type="ECO:0000256" key="3">
    <source>
        <dbReference type="ARBA" id="ARBA00022695"/>
    </source>
</evidence>
<keyword evidence="2" id="KW-0808">Transferase</keyword>
<evidence type="ECO:0000256" key="5">
    <source>
        <dbReference type="ARBA" id="ARBA00022842"/>
    </source>
</evidence>
<dbReference type="InterPro" id="IPR043502">
    <property type="entry name" value="DNA/RNA_pol_sf"/>
</dbReference>
<dbReference type="PRINTS" id="PR00866">
    <property type="entry name" value="RNADNAPOLMS"/>
</dbReference>
<evidence type="ECO:0000256" key="7">
    <source>
        <dbReference type="ARBA" id="ARBA00023118"/>
    </source>
</evidence>
<keyword evidence="6 11" id="KW-0695">RNA-directed DNA polymerase</keyword>
<dbReference type="PANTHER" id="PTHR34047:SF7">
    <property type="entry name" value="RNA-DIRECTED DNA POLYMERASE"/>
    <property type="match status" value="1"/>
</dbReference>
<comment type="catalytic activity">
    <reaction evidence="9">
        <text>DNA(n) + a 2'-deoxyribonucleoside 5'-triphosphate = DNA(n+1) + diphosphate</text>
        <dbReference type="Rhea" id="RHEA:22508"/>
        <dbReference type="Rhea" id="RHEA-COMP:17339"/>
        <dbReference type="Rhea" id="RHEA-COMP:17340"/>
        <dbReference type="ChEBI" id="CHEBI:33019"/>
        <dbReference type="ChEBI" id="CHEBI:61560"/>
        <dbReference type="ChEBI" id="CHEBI:173112"/>
        <dbReference type="EC" id="2.7.7.49"/>
    </reaction>
</comment>
<dbReference type="Pfam" id="PF04326">
    <property type="entry name" value="SLFN_AlbA_2"/>
    <property type="match status" value="1"/>
</dbReference>
<dbReference type="InterPro" id="IPR007421">
    <property type="entry name" value="Schlafen_AlbA_2_dom"/>
</dbReference>
<protein>
    <recommendedName>
        <fullName evidence="1">RNA-directed DNA polymerase</fullName>
        <ecNumber evidence="1">2.7.7.49</ecNumber>
    </recommendedName>
</protein>
<dbReference type="KEGG" id="eaj:Q3M24_12010"/>
<evidence type="ECO:0000256" key="8">
    <source>
        <dbReference type="ARBA" id="ARBA00034120"/>
    </source>
</evidence>
<evidence type="ECO:0000256" key="1">
    <source>
        <dbReference type="ARBA" id="ARBA00012493"/>
    </source>
</evidence>
<feature type="domain" description="Reverse transcriptase" evidence="10">
    <location>
        <begin position="34"/>
        <end position="259"/>
    </location>
</feature>
<dbReference type="SUPFAM" id="SSF56672">
    <property type="entry name" value="DNA/RNA polymerases"/>
    <property type="match status" value="1"/>
</dbReference>
<reference evidence="11" key="2">
    <citation type="submission" date="2024-06" db="EMBL/GenBank/DDBJ databases">
        <authorList>
            <person name="Plum-Jensen L.E."/>
            <person name="Schramm A."/>
            <person name="Marshall I.P.G."/>
        </authorList>
    </citation>
    <scope>NUCLEOTIDE SEQUENCE</scope>
    <source>
        <strain evidence="11">Rat1</strain>
    </source>
</reference>
<sequence length="523" mass="60268">MTLKASATELSKKFFSLNAPADVADLLEFKNYDFLKYILFVASRRKRYSERVIPKKRGGERKLLIPCRELKLVQHRLLQVLQVIYQPKRSVRGFTFGECIVSNARDHVGKRYVLNVDLKDFFPSIHFGKVRGMFMSYPYSLNDKVATVLAQICSLQTELPQGAPTSPIISNMICAKLDSQLTRLAKKNGCYYTRYADDLTFSTSRKAFPLSLAETDENQRVIAGKKLEKIIGENRFTINPEKIRLQTRYGHQEVTGLTVNKKVNVKRKSVRQVRAMLHDWETNGYEAAESKHRKYNYKSLYDGSYKPSFHKVVKGKIEFIGMVRGKDDSIYIRQNNKAQKLELRDELSPRLFSFIEPPENENEKVVQLIKAGEKDEVEFKESAYLNRHTGKENKELRLKISEELAAFMNTHPEGTLLIGVKDSGEVIGIEREYKTANPQKGNWDGYKLALSDTLNRNMEKGNIHDFYTITRSSVYGRDICCIRTRKVDSPVLVKDKLFHRVGTQCKQIKGENIIKFIQDFNQS</sequence>
<accession>A0AAU8LPC4</accession>
<dbReference type="InterPro" id="IPR000477">
    <property type="entry name" value="RT_dom"/>
</dbReference>